<keyword evidence="7 17" id="KW-0808">Transferase</keyword>
<evidence type="ECO:0000256" key="7">
    <source>
        <dbReference type="ARBA" id="ARBA00022679"/>
    </source>
</evidence>
<dbReference type="InterPro" id="IPR001173">
    <property type="entry name" value="Glyco_trans_2-like"/>
</dbReference>
<comment type="similarity">
    <text evidence="4">Belongs to the glycosyltransferase 2 family.</text>
</comment>
<comment type="pathway">
    <text evidence="3">Protein modification; protein glycosylation.</text>
</comment>
<dbReference type="InterPro" id="IPR029044">
    <property type="entry name" value="Nucleotide-diphossugar_trans"/>
</dbReference>
<evidence type="ECO:0000256" key="14">
    <source>
        <dbReference type="SAM" id="Phobius"/>
    </source>
</evidence>
<evidence type="ECO:0000256" key="12">
    <source>
        <dbReference type="ARBA" id="ARBA00023136"/>
    </source>
</evidence>
<feature type="transmembrane region" description="Helical" evidence="14">
    <location>
        <begin position="277"/>
        <end position="298"/>
    </location>
</feature>
<keyword evidence="10" id="KW-0735">Signal-anchor</keyword>
<evidence type="ECO:0000256" key="4">
    <source>
        <dbReference type="ARBA" id="ARBA00006739"/>
    </source>
</evidence>
<keyword evidence="12 14" id="KW-0472">Membrane</keyword>
<keyword evidence="6 17" id="KW-0328">Glycosyltransferase</keyword>
<gene>
    <name evidence="17" type="ORF">ACFOW8_14685</name>
</gene>
<protein>
    <recommendedName>
        <fullName evidence="5">dolichyl-phosphate beta-glucosyltransferase</fullName>
        <ecNumber evidence="5">2.4.1.117</ecNumber>
    </recommendedName>
</protein>
<comment type="caution">
    <text evidence="17">The sequence shown here is derived from an EMBL/GenBank/DDBJ whole genome shotgun (WGS) entry which is preliminary data.</text>
</comment>
<evidence type="ECO:0000256" key="10">
    <source>
        <dbReference type="ARBA" id="ARBA00022968"/>
    </source>
</evidence>
<dbReference type="InterPro" id="IPR035518">
    <property type="entry name" value="DPG_synthase"/>
</dbReference>
<dbReference type="EC" id="2.4.1.117" evidence="5"/>
<evidence type="ECO:0000313" key="18">
    <source>
        <dbReference type="Proteomes" id="UP001595767"/>
    </source>
</evidence>
<dbReference type="InterPro" id="IPR007267">
    <property type="entry name" value="GtrA_DPMS_TM"/>
</dbReference>
<evidence type="ECO:0000256" key="9">
    <source>
        <dbReference type="ARBA" id="ARBA00022824"/>
    </source>
</evidence>
<feature type="domain" description="GtrA/DPMS transmembrane" evidence="16">
    <location>
        <begin position="279"/>
        <end position="395"/>
    </location>
</feature>
<evidence type="ECO:0000256" key="5">
    <source>
        <dbReference type="ARBA" id="ARBA00012583"/>
    </source>
</evidence>
<keyword evidence="11 14" id="KW-1133">Transmembrane helix</keyword>
<reference evidence="18" key="1">
    <citation type="journal article" date="2019" name="Int. J. Syst. Evol. Microbiol.">
        <title>The Global Catalogue of Microorganisms (GCM) 10K type strain sequencing project: providing services to taxonomists for standard genome sequencing and annotation.</title>
        <authorList>
            <consortium name="The Broad Institute Genomics Platform"/>
            <consortium name="The Broad Institute Genome Sequencing Center for Infectious Disease"/>
            <person name="Wu L."/>
            <person name="Ma J."/>
        </authorList>
    </citation>
    <scope>NUCLEOTIDE SEQUENCE [LARGE SCALE GENOMIC DNA]</scope>
    <source>
        <strain evidence="18">CGMCC 4.7204</strain>
    </source>
</reference>
<evidence type="ECO:0000256" key="3">
    <source>
        <dbReference type="ARBA" id="ARBA00004922"/>
    </source>
</evidence>
<sequence length="452" mass="48034">MTQSEAQTTPCTAPPVLDVVIPVYNEETDLGLCVRRLHAYLRAGFPFTARITIADNASTDATLAVARLLAAELDDVEVLHLDAKGRGRALRAAWTDSDAAVVAYMDVDLSTDLNALLPLVAPLVSGHSDLAIGTRLDAAARVVRGPKREIISRCYNLLLKTTLRAHFSDAQCGFKAVRTEVARELLPLVRDGEWFFDTELLVLAERAGLRIHEVPVDWIDDPDSRVDLVDTARKDLRGIWRLTKALTTGALPMAELRAAVGREPLVAGVPLGMVGQLVRFAIVGVLSTLAYAVLYLLLQPLLGGQGANLVALLVTAVGNTAANRAFTFGVRGPGGALTHQLNGLAIFAFGLAITSGSLFALHRWAPDAPVAVELGVLVTANLVATLARFVGLRWVFRDATGARPTGSTRAPAGTARRSSPTAITEPITHVPWIGDPAATGSIAISASPEVPR</sequence>
<dbReference type="SUPFAM" id="SSF53448">
    <property type="entry name" value="Nucleotide-diphospho-sugar transferases"/>
    <property type="match status" value="1"/>
</dbReference>
<comment type="catalytic activity">
    <reaction evidence="13">
        <text>a di-trans,poly-cis-dolichyl phosphate + UDP-alpha-D-glucose = a di-trans,poly-cis-dolichyl beta-D-glucosyl phosphate + UDP</text>
        <dbReference type="Rhea" id="RHEA:15401"/>
        <dbReference type="Rhea" id="RHEA-COMP:19498"/>
        <dbReference type="Rhea" id="RHEA-COMP:19502"/>
        <dbReference type="ChEBI" id="CHEBI:57525"/>
        <dbReference type="ChEBI" id="CHEBI:57683"/>
        <dbReference type="ChEBI" id="CHEBI:58223"/>
        <dbReference type="ChEBI" id="CHEBI:58885"/>
        <dbReference type="EC" id="2.4.1.117"/>
    </reaction>
    <physiologicalReaction direction="left-to-right" evidence="13">
        <dbReference type="Rhea" id="RHEA:15402"/>
    </physiologicalReaction>
</comment>
<evidence type="ECO:0000259" key="16">
    <source>
        <dbReference type="Pfam" id="PF04138"/>
    </source>
</evidence>
<dbReference type="Proteomes" id="UP001595767">
    <property type="component" value="Unassembled WGS sequence"/>
</dbReference>
<name>A0ABV8L5Y6_9NOCA</name>
<feature type="transmembrane region" description="Helical" evidence="14">
    <location>
        <begin position="304"/>
        <end position="322"/>
    </location>
</feature>
<comment type="subcellular location">
    <subcellularLocation>
        <location evidence="2">Endoplasmic reticulum membrane</location>
        <topology evidence="2">Single-pass membrane protein</topology>
    </subcellularLocation>
    <subcellularLocation>
        <location evidence="1">Membrane</location>
        <topology evidence="1">Multi-pass membrane protein</topology>
    </subcellularLocation>
</comment>
<evidence type="ECO:0000256" key="6">
    <source>
        <dbReference type="ARBA" id="ARBA00022676"/>
    </source>
</evidence>
<evidence type="ECO:0000256" key="8">
    <source>
        <dbReference type="ARBA" id="ARBA00022692"/>
    </source>
</evidence>
<evidence type="ECO:0000313" key="17">
    <source>
        <dbReference type="EMBL" id="MFC4126180.1"/>
    </source>
</evidence>
<dbReference type="GO" id="GO:0016757">
    <property type="term" value="F:glycosyltransferase activity"/>
    <property type="evidence" value="ECO:0007669"/>
    <property type="project" value="UniProtKB-KW"/>
</dbReference>
<accession>A0ABV8L5Y6</accession>
<keyword evidence="8 14" id="KW-0812">Transmembrane</keyword>
<keyword evidence="18" id="KW-1185">Reference proteome</keyword>
<dbReference type="CDD" id="cd04188">
    <property type="entry name" value="DPG_synthase"/>
    <property type="match status" value="1"/>
</dbReference>
<dbReference type="RefSeq" id="WP_378551155.1">
    <property type="nucleotide sequence ID" value="NZ_JBHSBA010000006.1"/>
</dbReference>
<evidence type="ECO:0000256" key="2">
    <source>
        <dbReference type="ARBA" id="ARBA00004389"/>
    </source>
</evidence>
<feature type="transmembrane region" description="Helical" evidence="14">
    <location>
        <begin position="374"/>
        <end position="396"/>
    </location>
</feature>
<dbReference type="PANTHER" id="PTHR10859:SF91">
    <property type="entry name" value="DOLICHYL-PHOSPHATE BETA-GLUCOSYLTRANSFERASE"/>
    <property type="match status" value="1"/>
</dbReference>
<evidence type="ECO:0000256" key="13">
    <source>
        <dbReference type="ARBA" id="ARBA00045097"/>
    </source>
</evidence>
<dbReference type="Gene3D" id="3.90.550.10">
    <property type="entry name" value="Spore Coat Polysaccharide Biosynthesis Protein SpsA, Chain A"/>
    <property type="match status" value="1"/>
</dbReference>
<feature type="transmembrane region" description="Helical" evidence="14">
    <location>
        <begin position="343"/>
        <end position="362"/>
    </location>
</feature>
<proteinExistence type="inferred from homology"/>
<dbReference type="Pfam" id="PF04138">
    <property type="entry name" value="GtrA_DPMS_TM"/>
    <property type="match status" value="1"/>
</dbReference>
<keyword evidence="9" id="KW-0256">Endoplasmic reticulum</keyword>
<evidence type="ECO:0000256" key="11">
    <source>
        <dbReference type="ARBA" id="ARBA00022989"/>
    </source>
</evidence>
<dbReference type="PANTHER" id="PTHR10859">
    <property type="entry name" value="GLYCOSYL TRANSFERASE"/>
    <property type="match status" value="1"/>
</dbReference>
<feature type="domain" description="Glycosyltransferase 2-like" evidence="15">
    <location>
        <begin position="19"/>
        <end position="185"/>
    </location>
</feature>
<organism evidence="17 18">
    <name type="scientific">Nocardia rhizosphaerae</name>
    <dbReference type="NCBI Taxonomy" id="1691571"/>
    <lineage>
        <taxon>Bacteria</taxon>
        <taxon>Bacillati</taxon>
        <taxon>Actinomycetota</taxon>
        <taxon>Actinomycetes</taxon>
        <taxon>Mycobacteriales</taxon>
        <taxon>Nocardiaceae</taxon>
        <taxon>Nocardia</taxon>
    </lineage>
</organism>
<evidence type="ECO:0000256" key="1">
    <source>
        <dbReference type="ARBA" id="ARBA00004141"/>
    </source>
</evidence>
<dbReference type="Pfam" id="PF00535">
    <property type="entry name" value="Glycos_transf_2"/>
    <property type="match status" value="1"/>
</dbReference>
<dbReference type="EMBL" id="JBHSBA010000006">
    <property type="protein sequence ID" value="MFC4126180.1"/>
    <property type="molecule type" value="Genomic_DNA"/>
</dbReference>
<evidence type="ECO:0000259" key="15">
    <source>
        <dbReference type="Pfam" id="PF00535"/>
    </source>
</evidence>